<dbReference type="GeneID" id="36326814"/>
<dbReference type="OrthoDB" id="4250793at2759"/>
<protein>
    <submittedName>
        <fullName evidence="2">Uncharacterized protein</fullName>
    </submittedName>
</protein>
<evidence type="ECO:0000313" key="2">
    <source>
        <dbReference type="EMBL" id="OSX64646.1"/>
    </source>
</evidence>
<dbReference type="RefSeq" id="XP_024341440.1">
    <property type="nucleotide sequence ID" value="XM_024481864.1"/>
</dbReference>
<evidence type="ECO:0000313" key="3">
    <source>
        <dbReference type="Proteomes" id="UP000194127"/>
    </source>
</evidence>
<gene>
    <name evidence="2" type="ORF">POSPLADRAFT_1064874</name>
</gene>
<sequence>MRDAANTTVRGRANDIQDALSYNITLPQPYRTELTFTIQSDWAEFGLLSPSGVIIENKANPYPPLTQGSETKITWGREHSHDQRRETIRFSIINDGSPIDFYISHGSDGGSGAKGRAEVLIGEANYVNDKITDNNWNTQWYYQAPMSGVPQQSRYRLNHEVRTWDETLQGYLGEIGVRNRLYPECLRPCPSRAAPLARPLSLVVQHLRPPRSVQAENAAAAPAPSKEDPYSPRLPESVLSSASPHGTPQRADFQDFLACRLLVTSPRRMAIDDDDAQTDGGGATPAPLGTRFGAEVVSLPPPFVRAGSGAGGKLAECKDVVSLGGSAVILPQLRLAPPFEPGETPGRTPAHERNVSTDTTDSEADSESGEAGGNLTVKVVASQDFELSYLPLKRGFVTFGGLRVVLIEDVTVNEGQEESAQSRHHAEDVRVLKEWDVVGEIWVES</sequence>
<accession>A0A1X6N860</accession>
<dbReference type="Proteomes" id="UP000194127">
    <property type="component" value="Unassembled WGS sequence"/>
</dbReference>
<dbReference type="EMBL" id="KZ110593">
    <property type="protein sequence ID" value="OSX64646.1"/>
    <property type="molecule type" value="Genomic_DNA"/>
</dbReference>
<dbReference type="AlphaFoldDB" id="A0A1X6N860"/>
<proteinExistence type="predicted"/>
<keyword evidence="3" id="KW-1185">Reference proteome</keyword>
<feature type="region of interest" description="Disordered" evidence="1">
    <location>
        <begin position="213"/>
        <end position="248"/>
    </location>
</feature>
<reference evidence="2 3" key="1">
    <citation type="submission" date="2017-04" db="EMBL/GenBank/DDBJ databases">
        <title>Genome Sequence of the Model Brown-Rot Fungus Postia placenta SB12.</title>
        <authorList>
            <consortium name="DOE Joint Genome Institute"/>
            <person name="Gaskell J."/>
            <person name="Kersten P."/>
            <person name="Larrondo L.F."/>
            <person name="Canessa P."/>
            <person name="Martinez D."/>
            <person name="Hibbett D."/>
            <person name="Schmoll M."/>
            <person name="Kubicek C.P."/>
            <person name="Martinez A.T."/>
            <person name="Yadav J."/>
            <person name="Master E."/>
            <person name="Magnuson J.K."/>
            <person name="James T."/>
            <person name="Yaver D."/>
            <person name="Berka R."/>
            <person name="Labutti K."/>
            <person name="Lipzen A."/>
            <person name="Aerts A."/>
            <person name="Barry K."/>
            <person name="Henrissat B."/>
            <person name="Blanchette R."/>
            <person name="Grigoriev I."/>
            <person name="Cullen D."/>
        </authorList>
    </citation>
    <scope>NUCLEOTIDE SEQUENCE [LARGE SCALE GENOMIC DNA]</scope>
    <source>
        <strain evidence="2 3">MAD-698-R-SB12</strain>
    </source>
</reference>
<organism evidence="2 3">
    <name type="scientific">Postia placenta MAD-698-R-SB12</name>
    <dbReference type="NCBI Taxonomy" id="670580"/>
    <lineage>
        <taxon>Eukaryota</taxon>
        <taxon>Fungi</taxon>
        <taxon>Dikarya</taxon>
        <taxon>Basidiomycota</taxon>
        <taxon>Agaricomycotina</taxon>
        <taxon>Agaricomycetes</taxon>
        <taxon>Polyporales</taxon>
        <taxon>Adustoporiaceae</taxon>
        <taxon>Rhodonia</taxon>
    </lineage>
</organism>
<name>A0A1X6N860_9APHY</name>
<evidence type="ECO:0000256" key="1">
    <source>
        <dbReference type="SAM" id="MobiDB-lite"/>
    </source>
</evidence>
<feature type="region of interest" description="Disordered" evidence="1">
    <location>
        <begin position="337"/>
        <end position="371"/>
    </location>
</feature>